<proteinExistence type="predicted"/>
<evidence type="ECO:0000313" key="2">
    <source>
        <dbReference type="EMBL" id="GCE38239.1"/>
    </source>
</evidence>
<protein>
    <recommendedName>
        <fullName evidence="4">Secreted protein</fullName>
    </recommendedName>
</protein>
<evidence type="ECO:0000256" key="1">
    <source>
        <dbReference type="SAM" id="SignalP"/>
    </source>
</evidence>
<dbReference type="EMBL" id="BHYM01000017">
    <property type="protein sequence ID" value="GCE38239.1"/>
    <property type="molecule type" value="Genomic_DNA"/>
</dbReference>
<dbReference type="Proteomes" id="UP000287519">
    <property type="component" value="Unassembled WGS sequence"/>
</dbReference>
<dbReference type="RefSeq" id="WP_124390833.1">
    <property type="nucleotide sequence ID" value="NZ_BHYM01000017.1"/>
</dbReference>
<gene>
    <name evidence="2" type="ORF">Rhow_001278</name>
</gene>
<comment type="caution">
    <text evidence="2">The sequence shown here is derived from an EMBL/GenBank/DDBJ whole genome shotgun (WGS) entry which is preliminary data.</text>
</comment>
<dbReference type="OrthoDB" id="4470824at2"/>
<name>A0A402C3S0_RHOWR</name>
<feature type="signal peptide" evidence="1">
    <location>
        <begin position="1"/>
        <end position="32"/>
    </location>
</feature>
<organism evidence="2 3">
    <name type="scientific">Rhodococcus wratislaviensis</name>
    <name type="common">Tsukamurella wratislaviensis</name>
    <dbReference type="NCBI Taxonomy" id="44752"/>
    <lineage>
        <taxon>Bacteria</taxon>
        <taxon>Bacillati</taxon>
        <taxon>Actinomycetota</taxon>
        <taxon>Actinomycetes</taxon>
        <taxon>Mycobacteriales</taxon>
        <taxon>Nocardiaceae</taxon>
        <taxon>Rhodococcus</taxon>
    </lineage>
</organism>
<sequence>MHCLEVHRSLVAGSVVSAAILALSLGSAAAIAAPVPAVSTTEFQVPVTFLSACGVGFRCYLPTLAAVTPSARTDAPGAVSFAAAPPTTISITWLDCIDVTVHWRNLTTGVTGTTEIRRVPPDYSRAPGEWCRYNPTTVVTGSGTVAATADVAAAASRTGDHRPISSGVGLFQVR</sequence>
<keyword evidence="1" id="KW-0732">Signal</keyword>
<dbReference type="AlphaFoldDB" id="A0A402C3S0"/>
<feature type="chain" id="PRO_5019297942" description="Secreted protein" evidence="1">
    <location>
        <begin position="33"/>
        <end position="174"/>
    </location>
</feature>
<accession>A0A402C3S0</accession>
<keyword evidence="3" id="KW-1185">Reference proteome</keyword>
<reference evidence="2 3" key="1">
    <citation type="submission" date="2018-11" db="EMBL/GenBank/DDBJ databases">
        <title>Microbial catabolism of amino acid.</title>
        <authorList>
            <person name="Hibi M."/>
            <person name="Ogawa J."/>
        </authorList>
    </citation>
    <scope>NUCLEOTIDE SEQUENCE [LARGE SCALE GENOMIC DNA]</scope>
    <source>
        <strain evidence="2 3">C31-06</strain>
    </source>
</reference>
<evidence type="ECO:0000313" key="3">
    <source>
        <dbReference type="Proteomes" id="UP000287519"/>
    </source>
</evidence>
<evidence type="ECO:0008006" key="4">
    <source>
        <dbReference type="Google" id="ProtNLM"/>
    </source>
</evidence>